<dbReference type="PANTHER" id="PTHR47197:SF3">
    <property type="entry name" value="DIHYDRO-HEME D1 DEHYDROGENASE"/>
    <property type="match status" value="1"/>
</dbReference>
<dbReference type="eggNOG" id="COG3391">
    <property type="taxonomic scope" value="Bacteria"/>
</dbReference>
<dbReference type="NCBIfam" id="TIGR02276">
    <property type="entry name" value="beta_rpt_yvtn"/>
    <property type="match status" value="1"/>
</dbReference>
<dbReference type="EMBL" id="FOUT01000018">
    <property type="protein sequence ID" value="SFN54208.1"/>
    <property type="molecule type" value="Genomic_DNA"/>
</dbReference>
<accession>A0A1I4ZVH5</accession>
<dbReference type="InterPro" id="IPR011048">
    <property type="entry name" value="Haem_d1_sf"/>
</dbReference>
<feature type="domain" description="YNCE-like beta-propeller" evidence="2">
    <location>
        <begin position="211"/>
        <end position="280"/>
    </location>
</feature>
<dbReference type="Gene3D" id="2.130.10.10">
    <property type="entry name" value="YVTN repeat-like/Quinoprotein amine dehydrogenase"/>
    <property type="match status" value="4"/>
</dbReference>
<dbReference type="RefSeq" id="WP_024982671.1">
    <property type="nucleotide sequence ID" value="NZ_CBCRUM010000028.1"/>
</dbReference>
<gene>
    <name evidence="3" type="ORF">SAMN05444143_11824</name>
</gene>
<keyword evidence="1" id="KW-0732">Signal</keyword>
<organism evidence="3 4">
    <name type="scientific">Flavobacterium succinicans</name>
    <dbReference type="NCBI Taxonomy" id="29536"/>
    <lineage>
        <taxon>Bacteria</taxon>
        <taxon>Pseudomonadati</taxon>
        <taxon>Bacteroidota</taxon>
        <taxon>Flavobacteriia</taxon>
        <taxon>Flavobacteriales</taxon>
        <taxon>Flavobacteriaceae</taxon>
        <taxon>Flavobacterium</taxon>
    </lineage>
</organism>
<dbReference type="InterPro" id="IPR011964">
    <property type="entry name" value="YVTN_b-propeller_repeat"/>
</dbReference>
<dbReference type="InterPro" id="IPR048433">
    <property type="entry name" value="YNCE-like_beta-prop"/>
</dbReference>
<dbReference type="Pfam" id="PF21783">
    <property type="entry name" value="YNCE"/>
    <property type="match status" value="1"/>
</dbReference>
<dbReference type="InterPro" id="IPR051200">
    <property type="entry name" value="Host-pathogen_enzymatic-act"/>
</dbReference>
<dbReference type="InterPro" id="IPR015943">
    <property type="entry name" value="WD40/YVTN_repeat-like_dom_sf"/>
</dbReference>
<evidence type="ECO:0000313" key="3">
    <source>
        <dbReference type="EMBL" id="SFN54208.1"/>
    </source>
</evidence>
<evidence type="ECO:0000313" key="4">
    <source>
        <dbReference type="Proteomes" id="UP000182961"/>
    </source>
</evidence>
<reference evidence="4" key="1">
    <citation type="submission" date="2016-10" db="EMBL/GenBank/DDBJ databases">
        <authorList>
            <person name="Varghese N."/>
            <person name="Submissions S."/>
        </authorList>
    </citation>
    <scope>NUCLEOTIDE SEQUENCE [LARGE SCALE GENOMIC DNA]</scope>
    <source>
        <strain evidence="4">DSM 4002</strain>
    </source>
</reference>
<protein>
    <submittedName>
        <fullName evidence="3">40-residue YVTN family beta-propeller repeat-containing protein</fullName>
    </submittedName>
</protein>
<dbReference type="SUPFAM" id="SSF51004">
    <property type="entry name" value="C-terminal (heme d1) domain of cytochrome cd1-nitrite reductase"/>
    <property type="match status" value="1"/>
</dbReference>
<keyword evidence="4" id="KW-1185">Reference proteome</keyword>
<proteinExistence type="predicted"/>
<name>A0A1I4ZVH5_9FLAO</name>
<dbReference type="PANTHER" id="PTHR47197">
    <property type="entry name" value="PROTEIN NIRF"/>
    <property type="match status" value="1"/>
</dbReference>
<sequence length="348" mass="38090">MSFFKKIVLLLGLICLVFGMVYVIKQPKYSIKTDGKLYVVNKASRSITVFDLEKGEEIKELPIAIEPHEATALTNPNRIVVTNYGAIDAKGKSITVIDAEKNTITKTIDLGNKNTSPHGIITLENPNKVAVVSDDGNHLSVVNIESGKVEKQIATQQKVSHLLVKHPFKPIVYVTNINSGSVTVVAIESNKVVQIIPCGKSAEGIAITKDGSEIWVSNNKENYVSVINTLTYKEMARLATGKEPLRVKFSIDGKYGLVANASEGTISVFDTQSKKLFKTIVIPGNKNVFEKIIYRTPRPVGILMHPNGLYAFVSNYTAGRVEVIDMQNFTISSSIKVGNMPDDLAIII</sequence>
<dbReference type="AlphaFoldDB" id="A0A1I4ZVH5"/>
<evidence type="ECO:0000256" key="1">
    <source>
        <dbReference type="ARBA" id="ARBA00022729"/>
    </source>
</evidence>
<dbReference type="Proteomes" id="UP000182961">
    <property type="component" value="Unassembled WGS sequence"/>
</dbReference>
<evidence type="ECO:0000259" key="2">
    <source>
        <dbReference type="Pfam" id="PF21783"/>
    </source>
</evidence>